<keyword evidence="2 3" id="KW-0378">Hydrolase</keyword>
<evidence type="ECO:0000256" key="1">
    <source>
        <dbReference type="ARBA" id="ARBA00005622"/>
    </source>
</evidence>
<dbReference type="Pfam" id="PF00756">
    <property type="entry name" value="Esterase"/>
    <property type="match status" value="1"/>
</dbReference>
<dbReference type="GO" id="GO:0016788">
    <property type="term" value="F:hydrolase activity, acting on ester bonds"/>
    <property type="evidence" value="ECO:0007669"/>
    <property type="project" value="TreeGrafter"/>
</dbReference>
<dbReference type="Proteomes" id="UP000267798">
    <property type="component" value="Unassembled WGS sequence"/>
</dbReference>
<dbReference type="Gene3D" id="3.40.50.1820">
    <property type="entry name" value="alpha/beta hydrolase"/>
    <property type="match status" value="1"/>
</dbReference>
<dbReference type="EMBL" id="QXQB01000002">
    <property type="protein sequence ID" value="RJX39556.1"/>
    <property type="molecule type" value="Genomic_DNA"/>
</dbReference>
<dbReference type="PANTHER" id="PTHR40841">
    <property type="entry name" value="SIDEROPHORE TRIACETYLFUSARININE C ESTERASE"/>
    <property type="match status" value="1"/>
</dbReference>
<dbReference type="OrthoDB" id="9784036at2"/>
<dbReference type="InterPro" id="IPR029058">
    <property type="entry name" value="AB_hydrolase_fold"/>
</dbReference>
<proteinExistence type="inferred from homology"/>
<comment type="caution">
    <text evidence="3">The sequence shown here is derived from an EMBL/GenBank/DDBJ whole genome shotgun (WGS) entry which is preliminary data.</text>
</comment>
<evidence type="ECO:0000256" key="2">
    <source>
        <dbReference type="ARBA" id="ARBA00022801"/>
    </source>
</evidence>
<protein>
    <submittedName>
        <fullName evidence="3">Alpha/beta hydrolase</fullName>
    </submittedName>
</protein>
<gene>
    <name evidence="3" type="ORF">D3P09_09065</name>
</gene>
<dbReference type="SUPFAM" id="SSF53474">
    <property type="entry name" value="alpha/beta-Hydrolases"/>
    <property type="match status" value="1"/>
</dbReference>
<accession>A0A3A6PIQ1</accession>
<sequence>MDCAASRSSRPSVRRERRSLAIKRLNRLPENNGRYRSVLAAMIIRPYVKPNYETMLITSRSNQLDYEIFIAKPFDEPAEGGYGVIYVLDGNGLFETAAEITRLLTRKPKGYQPAVVVGIGYPGGEAFDTMRRTYDLTMPAELANLPLRPNGEPWPEYGGADELLALFEKEIMPAVAQRFAINKRKQALFGHSFGGLFVLHALFAQPALFSHYVASSASIWWNDYALLDEYEAFKADLNSNAISPLPKALMIAGGDELDYMVKDSMNLCADMMSLRVPGFEASWALLEQEEHVSVIPGAISRAVKFWLAATSN</sequence>
<dbReference type="AlphaFoldDB" id="A0A3A6PIQ1"/>
<name>A0A3A6PIQ1_9BACL</name>
<evidence type="ECO:0000313" key="3">
    <source>
        <dbReference type="EMBL" id="RJX39556.1"/>
    </source>
</evidence>
<reference evidence="3 4" key="1">
    <citation type="submission" date="2018-09" db="EMBL/GenBank/DDBJ databases">
        <title>Paenibacillus aracenensis nov. sp. isolated from a cave in southern Spain.</title>
        <authorList>
            <person name="Jurado V."/>
            <person name="Gutierrez-Patricio S."/>
            <person name="Gonzalez-Pimentel J.L."/>
            <person name="Miller A.Z."/>
            <person name="Laiz L."/>
            <person name="Saiz-Jimenez C."/>
        </authorList>
    </citation>
    <scope>NUCLEOTIDE SEQUENCE [LARGE SCALE GENOMIC DNA]</scope>
    <source>
        <strain evidence="3 4">JCM 19203</strain>
    </source>
</reference>
<dbReference type="PANTHER" id="PTHR40841:SF2">
    <property type="entry name" value="SIDEROPHORE-DEGRADING ESTERASE (EUROFUNG)"/>
    <property type="match status" value="1"/>
</dbReference>
<keyword evidence="4" id="KW-1185">Reference proteome</keyword>
<dbReference type="InterPro" id="IPR052558">
    <property type="entry name" value="Siderophore_Hydrolase_D"/>
</dbReference>
<evidence type="ECO:0000313" key="4">
    <source>
        <dbReference type="Proteomes" id="UP000267798"/>
    </source>
</evidence>
<comment type="similarity">
    <text evidence="1">Belongs to the esterase D family.</text>
</comment>
<dbReference type="InterPro" id="IPR000801">
    <property type="entry name" value="Esterase-like"/>
</dbReference>
<organism evidence="3 4">
    <name type="scientific">Paenibacillus pinisoli</name>
    <dbReference type="NCBI Taxonomy" id="1276110"/>
    <lineage>
        <taxon>Bacteria</taxon>
        <taxon>Bacillati</taxon>
        <taxon>Bacillota</taxon>
        <taxon>Bacilli</taxon>
        <taxon>Bacillales</taxon>
        <taxon>Paenibacillaceae</taxon>
        <taxon>Paenibacillus</taxon>
    </lineage>
</organism>